<keyword evidence="1" id="KW-0472">Membrane</keyword>
<evidence type="ECO:0000313" key="2">
    <source>
        <dbReference type="EMBL" id="CCD43070.1"/>
    </source>
</evidence>
<accession>G2XQG5</accession>
<sequence>MQCEVTARILLVGSFIIVILCPIRWWNPIREGLSEGVNSSQDEEEKKY</sequence>
<keyword evidence="1" id="KW-1133">Transmembrane helix</keyword>
<evidence type="ECO:0000256" key="1">
    <source>
        <dbReference type="SAM" id="Phobius"/>
    </source>
</evidence>
<proteinExistence type="predicted"/>
<keyword evidence="1" id="KW-0812">Transmembrane</keyword>
<name>G2XQG5_BOTF4</name>
<organism evidence="2 3">
    <name type="scientific">Botryotinia fuckeliana (strain T4)</name>
    <name type="common">Noble rot fungus</name>
    <name type="synonym">Botrytis cinerea</name>
    <dbReference type="NCBI Taxonomy" id="999810"/>
    <lineage>
        <taxon>Eukaryota</taxon>
        <taxon>Fungi</taxon>
        <taxon>Dikarya</taxon>
        <taxon>Ascomycota</taxon>
        <taxon>Pezizomycotina</taxon>
        <taxon>Leotiomycetes</taxon>
        <taxon>Helotiales</taxon>
        <taxon>Sclerotiniaceae</taxon>
        <taxon>Botrytis</taxon>
    </lineage>
</organism>
<dbReference type="AlphaFoldDB" id="G2XQG5"/>
<dbReference type="HOGENOM" id="CLU_3159864_0_0_1"/>
<feature type="transmembrane region" description="Helical" evidence="1">
    <location>
        <begin position="7"/>
        <end position="26"/>
    </location>
</feature>
<dbReference type="InParanoid" id="G2XQG5"/>
<dbReference type="Proteomes" id="UP000008177">
    <property type="component" value="Unplaced contigs"/>
</dbReference>
<protein>
    <submittedName>
        <fullName evidence="2">Uncharacterized protein</fullName>
    </submittedName>
</protein>
<dbReference type="EMBL" id="FQ790252">
    <property type="protein sequence ID" value="CCD43070.1"/>
    <property type="molecule type" value="Genomic_DNA"/>
</dbReference>
<reference evidence="3" key="1">
    <citation type="journal article" date="2011" name="PLoS Genet.">
        <title>Genomic analysis of the necrotrophic fungal pathogens Sclerotinia sclerotiorum and Botrytis cinerea.</title>
        <authorList>
            <person name="Amselem J."/>
            <person name="Cuomo C.A."/>
            <person name="van Kan J.A."/>
            <person name="Viaud M."/>
            <person name="Benito E.P."/>
            <person name="Couloux A."/>
            <person name="Coutinho P.M."/>
            <person name="de Vries R.P."/>
            <person name="Dyer P.S."/>
            <person name="Fillinger S."/>
            <person name="Fournier E."/>
            <person name="Gout L."/>
            <person name="Hahn M."/>
            <person name="Kohn L."/>
            <person name="Lapalu N."/>
            <person name="Plummer K.M."/>
            <person name="Pradier J.M."/>
            <person name="Quevillon E."/>
            <person name="Sharon A."/>
            <person name="Simon A."/>
            <person name="ten Have A."/>
            <person name="Tudzynski B."/>
            <person name="Tudzynski P."/>
            <person name="Wincker P."/>
            <person name="Andrew M."/>
            <person name="Anthouard V."/>
            <person name="Beever R.E."/>
            <person name="Beffa R."/>
            <person name="Benoit I."/>
            <person name="Bouzid O."/>
            <person name="Brault B."/>
            <person name="Chen Z."/>
            <person name="Choquer M."/>
            <person name="Collemare J."/>
            <person name="Cotton P."/>
            <person name="Danchin E.G."/>
            <person name="Da Silva C."/>
            <person name="Gautier A."/>
            <person name="Giraud C."/>
            <person name="Giraud T."/>
            <person name="Gonzalez C."/>
            <person name="Grossetete S."/>
            <person name="Guldener U."/>
            <person name="Henrissat B."/>
            <person name="Howlett B.J."/>
            <person name="Kodira C."/>
            <person name="Kretschmer M."/>
            <person name="Lappartient A."/>
            <person name="Leroch M."/>
            <person name="Levis C."/>
            <person name="Mauceli E."/>
            <person name="Neuveglise C."/>
            <person name="Oeser B."/>
            <person name="Pearson M."/>
            <person name="Poulain J."/>
            <person name="Poussereau N."/>
            <person name="Quesneville H."/>
            <person name="Rascle C."/>
            <person name="Schumacher J."/>
            <person name="Segurens B."/>
            <person name="Sexton A."/>
            <person name="Silva E."/>
            <person name="Sirven C."/>
            <person name="Soanes D.M."/>
            <person name="Talbot N.J."/>
            <person name="Templeton M."/>
            <person name="Yandava C."/>
            <person name="Yarden O."/>
            <person name="Zeng Q."/>
            <person name="Rollins J.A."/>
            <person name="Lebrun M.H."/>
            <person name="Dickman M."/>
        </authorList>
    </citation>
    <scope>NUCLEOTIDE SEQUENCE [LARGE SCALE GENOMIC DNA]</scope>
    <source>
        <strain evidence="3">T4</strain>
    </source>
</reference>
<evidence type="ECO:0000313" key="3">
    <source>
        <dbReference type="Proteomes" id="UP000008177"/>
    </source>
</evidence>
<gene>
    <name evidence="2" type="ORF">BofuT4_uP069100.1</name>
</gene>